<dbReference type="Pfam" id="PF13421">
    <property type="entry name" value="Band_7_1"/>
    <property type="match status" value="1"/>
</dbReference>
<feature type="domain" description="SPFH" evidence="2">
    <location>
        <begin position="18"/>
        <end position="223"/>
    </location>
</feature>
<dbReference type="InterPro" id="IPR036013">
    <property type="entry name" value="Band_7/SPFH_dom_sf"/>
</dbReference>
<dbReference type="InterPro" id="IPR033880">
    <property type="entry name" value="SPFH_YdjI"/>
</dbReference>
<reference evidence="3" key="1">
    <citation type="submission" date="2020-05" db="EMBL/GenBank/DDBJ databases">
        <authorList>
            <person name="Chiriac C."/>
            <person name="Salcher M."/>
            <person name="Ghai R."/>
            <person name="Kavagutti S V."/>
        </authorList>
    </citation>
    <scope>NUCLEOTIDE SEQUENCE</scope>
</reference>
<dbReference type="EMBL" id="CAFBLM010000015">
    <property type="protein sequence ID" value="CAB4865357.1"/>
    <property type="molecule type" value="Genomic_DNA"/>
</dbReference>
<evidence type="ECO:0000256" key="1">
    <source>
        <dbReference type="SAM" id="MobiDB-lite"/>
    </source>
</evidence>
<organism evidence="3">
    <name type="scientific">freshwater metagenome</name>
    <dbReference type="NCBI Taxonomy" id="449393"/>
    <lineage>
        <taxon>unclassified sequences</taxon>
        <taxon>metagenomes</taxon>
        <taxon>ecological metagenomes</taxon>
    </lineage>
</organism>
<accession>A0A6J7D3D6</accession>
<evidence type="ECO:0000313" key="3">
    <source>
        <dbReference type="EMBL" id="CAB4865357.1"/>
    </source>
</evidence>
<dbReference type="AlphaFoldDB" id="A0A6J7D3D6"/>
<feature type="compositionally biased region" description="Low complexity" evidence="1">
    <location>
        <begin position="303"/>
        <end position="316"/>
    </location>
</feature>
<feature type="region of interest" description="Disordered" evidence="1">
    <location>
        <begin position="298"/>
        <end position="324"/>
    </location>
</feature>
<dbReference type="PANTHER" id="PTHR37826:SF2">
    <property type="entry name" value="ZINC-RIBBON DOMAIN-CONTAINING PROTEIN"/>
    <property type="match status" value="1"/>
</dbReference>
<sequence>MAVIDRVKWDGPESHIAWKFPSQELSTWTQLIVNETQEAYVVSGGVYDGPFGAGRHTLTTENLPVIRSLMGLPFGGNSPFSAEVWFVKKDINLQFPWGTPDPIQLEDPKYRLMIPVRAFGQFWIQIEDTKRFLLTLVGTLPVFDQDAIERFFRGVLTTRIKQAIANSILREGVSVLEISTHLESLSSDLLQVLAPDFERYGIRLSQFNVRSVNVPEDDPAVITLKAALAKRAELGILNFTYEQDRSFDVLDTAAGNQGTAGGVIGAGLGLGIGVGIGGQVAQSMPGVAGVMNTAPAPAPAPVPVQESPESSSGSSPDKSEPSEIIRLLNEVSELRDKGMLDDQEFDALRKQILGGE</sequence>
<proteinExistence type="predicted"/>
<gene>
    <name evidence="3" type="ORF">UFOPK3401_00492</name>
</gene>
<dbReference type="CDD" id="cd03408">
    <property type="entry name" value="SPFH_like_u1"/>
    <property type="match status" value="1"/>
</dbReference>
<protein>
    <submittedName>
        <fullName evidence="3">Unannotated protein</fullName>
    </submittedName>
</protein>
<dbReference type="PANTHER" id="PTHR37826">
    <property type="entry name" value="FLOTILLIN BAND_7_5 DOMAIN PROTEIN"/>
    <property type="match status" value="1"/>
</dbReference>
<evidence type="ECO:0000259" key="2">
    <source>
        <dbReference type="Pfam" id="PF13421"/>
    </source>
</evidence>
<name>A0A6J7D3D6_9ZZZZ</name>
<dbReference type="SUPFAM" id="SSF117892">
    <property type="entry name" value="Band 7/SPFH domain"/>
    <property type="match status" value="1"/>
</dbReference>